<dbReference type="InParanoid" id="Q2FMU2"/>
<keyword evidence="2" id="KW-0732">Signal</keyword>
<evidence type="ECO:0000256" key="2">
    <source>
        <dbReference type="ARBA" id="ARBA00022729"/>
    </source>
</evidence>
<accession>Q2FMU2</accession>
<dbReference type="PANTHER" id="PTHR30483">
    <property type="entry name" value="LEUCINE-SPECIFIC-BINDING PROTEIN"/>
    <property type="match status" value="1"/>
</dbReference>
<dbReference type="HOGENOM" id="CLU_027128_6_2_2"/>
<sequence>MKHWVPYSLVMSIVIIGALLFSGCTEQPASESAESIKIGVVASMSGPASTTGKDIWQSAELAAQEINAQGGVFVKDLNKKIPITLVQGDDESTREGGIKAVSKLITQDNVDLLVGGYSSAVVSAHQSIVADNKVPYIISGGSSTSVSHRDDIDTSYMFFHRPNTDDSAKASILFIDEMVRPEIYKKFNLPDDRPLRLALIFQDSPFGKGQQGAVRNLTQDLNLPIEIVAEETFKMGESDFRTALTSVKAKKPDIIYAVTFLNELIPLTQQARRDVGLDTLILSIENNDDPDYYSGVGALGDYTLMESRFSPYAIPKGSTSERTKKFLEDFQTKYGGFAGMMGAATYESVYIAAKAIENAGTVQKDAVRKALSEISMDHMIEVMKDQVIRFSPDYQESSFDLYVEQMKMDPAVGEIRPHIVWPESIRETGFVIPDWYQPGSP</sequence>
<dbReference type="RefSeq" id="WP_011447391.1">
    <property type="nucleotide sequence ID" value="NC_007796.1"/>
</dbReference>
<dbReference type="AlphaFoldDB" id="Q2FMU2"/>
<feature type="domain" description="Leucine-binding protein" evidence="4">
    <location>
        <begin position="35"/>
        <end position="380"/>
    </location>
</feature>
<dbReference type="Pfam" id="PF13458">
    <property type="entry name" value="Peripla_BP_6"/>
    <property type="match status" value="1"/>
</dbReference>
<dbReference type="EMBL" id="CP000254">
    <property type="protein sequence ID" value="ABD40096.1"/>
    <property type="molecule type" value="Genomic_DNA"/>
</dbReference>
<evidence type="ECO:0000256" key="3">
    <source>
        <dbReference type="ARBA" id="ARBA00022970"/>
    </source>
</evidence>
<reference evidence="6" key="1">
    <citation type="journal article" date="2016" name="Stand. Genomic Sci.">
        <title>Complete genome sequence of Methanospirillum hungatei type strain JF1.</title>
        <authorList>
            <person name="Gunsalus R.P."/>
            <person name="Cook L.E."/>
            <person name="Crable B."/>
            <person name="Rohlin L."/>
            <person name="McDonald E."/>
            <person name="Mouttaki H."/>
            <person name="Sieber J.R."/>
            <person name="Poweleit N."/>
            <person name="Zhou H."/>
            <person name="Lapidus A.L."/>
            <person name="Daligault H.E."/>
            <person name="Land M."/>
            <person name="Gilna P."/>
            <person name="Ivanova N."/>
            <person name="Kyrpides N."/>
            <person name="Culley D.E."/>
            <person name="McInerney M.J."/>
        </authorList>
    </citation>
    <scope>NUCLEOTIDE SEQUENCE [LARGE SCALE GENOMIC DNA]</scope>
    <source>
        <strain evidence="6">ATCC 27890 / DSM 864 / NBRC 100397 / JF-1</strain>
    </source>
</reference>
<keyword evidence="6" id="KW-1185">Reference proteome</keyword>
<organism evidence="5 6">
    <name type="scientific">Methanospirillum hungatei JF-1 (strain ATCC 27890 / DSM 864 / NBRC 100397 / JF-1)</name>
    <dbReference type="NCBI Taxonomy" id="323259"/>
    <lineage>
        <taxon>Archaea</taxon>
        <taxon>Methanobacteriati</taxon>
        <taxon>Methanobacteriota</taxon>
        <taxon>Stenosarchaea group</taxon>
        <taxon>Methanomicrobia</taxon>
        <taxon>Methanomicrobiales</taxon>
        <taxon>Methanospirillaceae</taxon>
        <taxon>Methanospirillum</taxon>
    </lineage>
</organism>
<dbReference type="EnsemblBacteria" id="ABD40096">
    <property type="protein sequence ID" value="ABD40096"/>
    <property type="gene ID" value="Mhun_0326"/>
</dbReference>
<dbReference type="GeneID" id="3923693"/>
<keyword evidence="3" id="KW-0029">Amino-acid transport</keyword>
<dbReference type="GO" id="GO:0006865">
    <property type="term" value="P:amino acid transport"/>
    <property type="evidence" value="ECO:0007669"/>
    <property type="project" value="UniProtKB-KW"/>
</dbReference>
<evidence type="ECO:0000256" key="1">
    <source>
        <dbReference type="ARBA" id="ARBA00022448"/>
    </source>
</evidence>
<dbReference type="eggNOG" id="arCOG01020">
    <property type="taxonomic scope" value="Archaea"/>
</dbReference>
<dbReference type="OrthoDB" id="200499at2157"/>
<dbReference type="InterPro" id="IPR028081">
    <property type="entry name" value="Leu-bd"/>
</dbReference>
<proteinExistence type="predicted"/>
<dbReference type="KEGG" id="mhu:Mhun_0326"/>
<dbReference type="PANTHER" id="PTHR30483:SF6">
    <property type="entry name" value="PERIPLASMIC BINDING PROTEIN OF ABC TRANSPORTER FOR NATURAL AMINO ACIDS"/>
    <property type="match status" value="1"/>
</dbReference>
<protein>
    <submittedName>
        <fullName evidence="5">Amino acid/amide ABC transporter substrate-binding protein, HAAT family</fullName>
    </submittedName>
</protein>
<evidence type="ECO:0000313" key="6">
    <source>
        <dbReference type="Proteomes" id="UP000001941"/>
    </source>
</evidence>
<name>Q2FMU2_METHJ</name>
<dbReference type="SUPFAM" id="SSF53822">
    <property type="entry name" value="Periplasmic binding protein-like I"/>
    <property type="match status" value="1"/>
</dbReference>
<dbReference type="PRINTS" id="PR00337">
    <property type="entry name" value="LEUILEVALBP"/>
</dbReference>
<dbReference type="Proteomes" id="UP000001941">
    <property type="component" value="Chromosome"/>
</dbReference>
<dbReference type="InterPro" id="IPR000709">
    <property type="entry name" value="Leu_Ile_Val-bd"/>
</dbReference>
<dbReference type="PROSITE" id="PS51257">
    <property type="entry name" value="PROKAR_LIPOPROTEIN"/>
    <property type="match status" value="1"/>
</dbReference>
<dbReference type="InterPro" id="IPR028082">
    <property type="entry name" value="Peripla_BP_I"/>
</dbReference>
<dbReference type="InterPro" id="IPR051010">
    <property type="entry name" value="BCAA_transport"/>
</dbReference>
<dbReference type="STRING" id="323259.Mhun_0326"/>
<evidence type="ECO:0000259" key="4">
    <source>
        <dbReference type="Pfam" id="PF13458"/>
    </source>
</evidence>
<keyword evidence="1" id="KW-0813">Transport</keyword>
<evidence type="ECO:0000313" key="5">
    <source>
        <dbReference type="EMBL" id="ABD40096.1"/>
    </source>
</evidence>
<dbReference type="Gene3D" id="3.40.50.2300">
    <property type="match status" value="3"/>
</dbReference>
<gene>
    <name evidence="5" type="ordered locus">Mhun_0326</name>
</gene>